<dbReference type="PROSITE" id="PS50137">
    <property type="entry name" value="DS_RBD"/>
    <property type="match status" value="1"/>
</dbReference>
<dbReference type="EMBL" id="CAJMXA010003536">
    <property type="protein sequence ID" value="CAE6501436.1"/>
    <property type="molecule type" value="Genomic_DNA"/>
</dbReference>
<reference evidence="4" key="1">
    <citation type="submission" date="2021-01" db="EMBL/GenBank/DDBJ databases">
        <authorList>
            <person name="Kaushik A."/>
        </authorList>
    </citation>
    <scope>NUCLEOTIDE SEQUENCE</scope>
    <source>
        <strain evidence="4">AG6-10EEA</strain>
    </source>
</reference>
<dbReference type="GO" id="GO:0003723">
    <property type="term" value="F:RNA binding"/>
    <property type="evidence" value="ECO:0007669"/>
    <property type="project" value="UniProtKB-UniRule"/>
</dbReference>
<evidence type="ECO:0000256" key="1">
    <source>
        <dbReference type="PROSITE-ProRule" id="PRU00266"/>
    </source>
</evidence>
<protein>
    <recommendedName>
        <fullName evidence="3">DRBM domain-containing protein</fullName>
    </recommendedName>
</protein>
<keyword evidence="1" id="KW-0694">RNA-binding</keyword>
<accession>A0A8H3CXE0</accession>
<dbReference type="SMART" id="SM00358">
    <property type="entry name" value="DSRM"/>
    <property type="match status" value="1"/>
</dbReference>
<dbReference type="AlphaFoldDB" id="A0A8H3CXE0"/>
<feature type="compositionally biased region" description="Polar residues" evidence="2">
    <location>
        <begin position="176"/>
        <end position="187"/>
    </location>
</feature>
<dbReference type="InterPro" id="IPR014720">
    <property type="entry name" value="dsRBD_dom"/>
</dbReference>
<feature type="region of interest" description="Disordered" evidence="2">
    <location>
        <begin position="168"/>
        <end position="187"/>
    </location>
</feature>
<dbReference type="OrthoDB" id="206201at2759"/>
<dbReference type="Gene3D" id="3.30.160.20">
    <property type="match status" value="1"/>
</dbReference>
<proteinExistence type="predicted"/>
<evidence type="ECO:0000256" key="2">
    <source>
        <dbReference type="SAM" id="MobiDB-lite"/>
    </source>
</evidence>
<sequence length="394" mass="43110">MPMSINFSEQALKTLMSPPPPAQPLSDIILTIKLSNELNALAMMGRDILRCCVRSRKYKPPIDQQFEVDVDEIISDRDLARVARQSLLLQRLKVDGVASDHTDIAHIFCAYLGATFMCSFKEGGSNKIHDSINDLCTMVLDDDAREVTEIDSHERMLGIPGLQRVSTPIKQEPAPSYSSSTRAPSTVSQLFDNRSIESVSSGRSPPPLSYGAHYQQSFQPYYRPPHNTTIAPPHMQPMPNMHPHYPSYAPGPGLVHTSSPVTLAQPQPQYSTPPPPATMTSQAGYPTQPPGVIPPGGYPGMGMSQNSGFAPPPAPLAVPQQTQGYISLINELAMKNRKTLAWQQAKVGQQHMPEWTMWLSVDGQIRGQGTAPTKQAAKELASKVALQSLGWIQV</sequence>
<evidence type="ECO:0000259" key="3">
    <source>
        <dbReference type="PROSITE" id="PS50137"/>
    </source>
</evidence>
<evidence type="ECO:0000313" key="5">
    <source>
        <dbReference type="Proteomes" id="UP000663853"/>
    </source>
</evidence>
<feature type="domain" description="DRBM" evidence="3">
    <location>
        <begin position="324"/>
        <end position="391"/>
    </location>
</feature>
<dbReference type="Pfam" id="PF00035">
    <property type="entry name" value="dsrm"/>
    <property type="match status" value="1"/>
</dbReference>
<dbReference type="Proteomes" id="UP000663853">
    <property type="component" value="Unassembled WGS sequence"/>
</dbReference>
<organism evidence="4 5">
    <name type="scientific">Rhizoctonia solani</name>
    <dbReference type="NCBI Taxonomy" id="456999"/>
    <lineage>
        <taxon>Eukaryota</taxon>
        <taxon>Fungi</taxon>
        <taxon>Dikarya</taxon>
        <taxon>Basidiomycota</taxon>
        <taxon>Agaricomycotina</taxon>
        <taxon>Agaricomycetes</taxon>
        <taxon>Cantharellales</taxon>
        <taxon>Ceratobasidiaceae</taxon>
        <taxon>Rhizoctonia</taxon>
    </lineage>
</organism>
<comment type="caution">
    <text evidence="4">The sequence shown here is derived from an EMBL/GenBank/DDBJ whole genome shotgun (WGS) entry which is preliminary data.</text>
</comment>
<gene>
    <name evidence="4" type="ORF">RDB_LOCUS113212</name>
</gene>
<evidence type="ECO:0000313" key="4">
    <source>
        <dbReference type="EMBL" id="CAE6501436.1"/>
    </source>
</evidence>
<name>A0A8H3CXE0_9AGAM</name>
<dbReference type="SUPFAM" id="SSF54768">
    <property type="entry name" value="dsRNA-binding domain-like"/>
    <property type="match status" value="1"/>
</dbReference>